<dbReference type="AlphaFoldDB" id="A0A427YK79"/>
<evidence type="ECO:0000256" key="2">
    <source>
        <dbReference type="ARBA" id="ARBA00022448"/>
    </source>
</evidence>
<dbReference type="GO" id="GO:0006606">
    <property type="term" value="P:protein import into nucleus"/>
    <property type="evidence" value="ECO:0007669"/>
    <property type="project" value="TreeGrafter"/>
</dbReference>
<dbReference type="EMBL" id="RSCD01000008">
    <property type="protein sequence ID" value="RSH91471.1"/>
    <property type="molecule type" value="Genomic_DNA"/>
</dbReference>
<evidence type="ECO:0000256" key="3">
    <source>
        <dbReference type="ARBA" id="ARBA00022927"/>
    </source>
</evidence>
<keyword evidence="5" id="KW-1185">Reference proteome</keyword>
<dbReference type="PANTHER" id="PTHR15837:SF0">
    <property type="entry name" value="RAN GUANINE NUCLEOTIDE RELEASE FACTOR"/>
    <property type="match status" value="1"/>
</dbReference>
<evidence type="ECO:0000313" key="5">
    <source>
        <dbReference type="Proteomes" id="UP000279259"/>
    </source>
</evidence>
<gene>
    <name evidence="4" type="ORF">EHS25_009770</name>
</gene>
<comment type="similarity">
    <text evidence="1">Belongs to the MOG1 family.</text>
</comment>
<name>A0A427YK79_9TREE</name>
<comment type="caution">
    <text evidence="4">The sequence shown here is derived from an EMBL/GenBank/DDBJ whole genome shotgun (WGS) entry which is preliminary data.</text>
</comment>
<reference evidence="4 5" key="1">
    <citation type="submission" date="2018-11" db="EMBL/GenBank/DDBJ databases">
        <title>Genome sequence of Saitozyma podzolica DSM 27192.</title>
        <authorList>
            <person name="Aliyu H."/>
            <person name="Gorte O."/>
            <person name="Ochsenreither K."/>
        </authorList>
    </citation>
    <scope>NUCLEOTIDE SEQUENCE [LARGE SCALE GENOMIC DNA]</scope>
    <source>
        <strain evidence="4 5">DSM 27192</strain>
    </source>
</reference>
<dbReference type="GO" id="GO:0005634">
    <property type="term" value="C:nucleus"/>
    <property type="evidence" value="ECO:0007669"/>
    <property type="project" value="TreeGrafter"/>
</dbReference>
<evidence type="ECO:0008006" key="6">
    <source>
        <dbReference type="Google" id="ProtNLM"/>
    </source>
</evidence>
<keyword evidence="2" id="KW-0813">Transport</keyword>
<accession>A0A427YK79</accession>
<dbReference type="Proteomes" id="UP000279259">
    <property type="component" value="Unassembled WGS sequence"/>
</dbReference>
<dbReference type="GO" id="GO:0005085">
    <property type="term" value="F:guanyl-nucleotide exchange factor activity"/>
    <property type="evidence" value="ECO:0007669"/>
    <property type="project" value="TreeGrafter"/>
</dbReference>
<dbReference type="STRING" id="1890683.A0A427YK79"/>
<proteinExistence type="inferred from homology"/>
<dbReference type="Pfam" id="PF04603">
    <property type="entry name" value="Mog1"/>
    <property type="match status" value="1"/>
</dbReference>
<dbReference type="PANTHER" id="PTHR15837">
    <property type="entry name" value="RAN GUANINE NUCLEOTIDE RELEASE FACTOR"/>
    <property type="match status" value="1"/>
</dbReference>
<dbReference type="GO" id="GO:0031267">
    <property type="term" value="F:small GTPase binding"/>
    <property type="evidence" value="ECO:0007669"/>
    <property type="project" value="TreeGrafter"/>
</dbReference>
<dbReference type="InterPro" id="IPR007681">
    <property type="entry name" value="Mog1"/>
</dbReference>
<sequence length="233" mass="25120">MSRPAANLTTRPLFGGAVIMDLPNEYIDASDLRQIPDNQEVFLSHSSETSVVLEVLAMVQDGLASTDLYEAVKFHFESIAHDNASLSSTILTPPPSTPVLSTPVDPATVTSYTPTPLILAGTQRIHKFSYNPTGAPRPGHETDQPDEVWIAVALWRCWVESAGPIAGEGEGAGAGAGAGEKKKKKADLVLSVNVNLSAEDGKGQEERRWVEEWFARAVGSLRIEDWHLFGDSA</sequence>
<dbReference type="SUPFAM" id="SSF55724">
    <property type="entry name" value="Mog1p/PsbP-like"/>
    <property type="match status" value="1"/>
</dbReference>
<organism evidence="4 5">
    <name type="scientific">Saitozyma podzolica</name>
    <dbReference type="NCBI Taxonomy" id="1890683"/>
    <lineage>
        <taxon>Eukaryota</taxon>
        <taxon>Fungi</taxon>
        <taxon>Dikarya</taxon>
        <taxon>Basidiomycota</taxon>
        <taxon>Agaricomycotina</taxon>
        <taxon>Tremellomycetes</taxon>
        <taxon>Tremellales</taxon>
        <taxon>Trimorphomycetaceae</taxon>
        <taxon>Saitozyma</taxon>
    </lineage>
</organism>
<evidence type="ECO:0000313" key="4">
    <source>
        <dbReference type="EMBL" id="RSH91471.1"/>
    </source>
</evidence>
<evidence type="ECO:0000256" key="1">
    <source>
        <dbReference type="ARBA" id="ARBA00010307"/>
    </source>
</evidence>
<dbReference type="InterPro" id="IPR016123">
    <property type="entry name" value="Mog1/PsbP_a/b/a-sand"/>
</dbReference>
<keyword evidence="3" id="KW-0653">Protein transport</keyword>
<protein>
    <recommendedName>
        <fullName evidence="6">Mog1p/PsbP-like protein</fullName>
    </recommendedName>
</protein>
<dbReference type="Gene3D" id="3.40.1000.10">
    <property type="entry name" value="Mog1/PsbP, alpha/beta/alpha sandwich"/>
    <property type="match status" value="1"/>
</dbReference>
<dbReference type="OrthoDB" id="10255285at2759"/>